<name>A0ABC9Z2H1_9NOCA</name>
<evidence type="ECO:0000313" key="2">
    <source>
        <dbReference type="EMBL" id="GAP31825.1"/>
    </source>
</evidence>
<comment type="caution">
    <text evidence="2">The sequence shown here is derived from an EMBL/GenBank/DDBJ whole genome shotgun (WGS) entry which is preliminary data.</text>
</comment>
<reference evidence="2 3" key="2">
    <citation type="journal article" date="2016" name="Genome Announc.">
        <title>Draft Genome Sequence of Erythromycin- and Oxytetracycline-Sensitive Nocardia seriolae Strain U-1 (NBRC 110359).</title>
        <authorList>
            <person name="Imajoh M."/>
            <person name="Sukeda M."/>
            <person name="Shimizu M."/>
            <person name="Yamane J."/>
            <person name="Ohnishi K."/>
            <person name="Oshima S."/>
        </authorList>
    </citation>
    <scope>NUCLEOTIDE SEQUENCE [LARGE SCALE GENOMIC DNA]</scope>
    <source>
        <strain evidence="2 3">U-1</strain>
    </source>
</reference>
<keyword evidence="1" id="KW-0812">Transmembrane</keyword>
<feature type="transmembrane region" description="Helical" evidence="1">
    <location>
        <begin position="28"/>
        <end position="51"/>
    </location>
</feature>
<evidence type="ECO:0000256" key="1">
    <source>
        <dbReference type="SAM" id="Phobius"/>
    </source>
</evidence>
<protein>
    <submittedName>
        <fullName evidence="2">Uncharacterized protein</fullName>
    </submittedName>
</protein>
<gene>
    <name evidence="2" type="ORF">NSK11_contig00128-0023</name>
</gene>
<keyword evidence="3" id="KW-1185">Reference proteome</keyword>
<feature type="transmembrane region" description="Helical" evidence="1">
    <location>
        <begin position="157"/>
        <end position="175"/>
    </location>
</feature>
<organism evidence="2 3">
    <name type="scientific">Nocardia seriolae</name>
    <dbReference type="NCBI Taxonomy" id="37332"/>
    <lineage>
        <taxon>Bacteria</taxon>
        <taxon>Bacillati</taxon>
        <taxon>Actinomycetota</taxon>
        <taxon>Actinomycetes</taxon>
        <taxon>Mycobacteriales</taxon>
        <taxon>Nocardiaceae</taxon>
        <taxon>Nocardia</taxon>
    </lineage>
</organism>
<evidence type="ECO:0000313" key="3">
    <source>
        <dbReference type="Proteomes" id="UP000037179"/>
    </source>
</evidence>
<sequence length="184" mass="20547">MIPPMDLSQPMAPAEYWPTYTPPTTSPLLIIAAFLTPIGAAFGTAVMATVTSRNKERELSRMYAEKGDQLLKLEQWPVCAGQQSPSGMAYEAQCKSLELVTEDIAKLEAKIARRVSFRDAWLAGLRVGALVGFVFMFIATYTAIYLCVRNMSIFSTAYPWSWLSCGFLVGFARGWREKNGKWKI</sequence>
<reference evidence="3" key="1">
    <citation type="submission" date="2015-07" db="EMBL/GenBank/DDBJ databases">
        <title>Nocardia seriolae U-1 whole genome shotgun sequence.</title>
        <authorList>
            <person name="Imajoh M."/>
            <person name="Fukumoto Y."/>
            <person name="Sukeda M."/>
            <person name="Yamane J."/>
            <person name="Yamasaki K."/>
            <person name="Shimizu M."/>
            <person name="Ohnishi K."/>
            <person name="Oshima S."/>
        </authorList>
    </citation>
    <scope>NUCLEOTIDE SEQUENCE [LARGE SCALE GENOMIC DNA]</scope>
    <source>
        <strain evidence="3">U-1</strain>
    </source>
</reference>
<keyword evidence="1" id="KW-0472">Membrane</keyword>
<keyword evidence="1" id="KW-1133">Transmembrane helix</keyword>
<feature type="transmembrane region" description="Helical" evidence="1">
    <location>
        <begin position="120"/>
        <end position="145"/>
    </location>
</feature>
<dbReference type="AlphaFoldDB" id="A0ABC9Z2H1"/>
<proteinExistence type="predicted"/>
<accession>A0ABC9Z2H1</accession>
<dbReference type="EMBL" id="BBYQ01000128">
    <property type="protein sequence ID" value="GAP31825.1"/>
    <property type="molecule type" value="Genomic_DNA"/>
</dbReference>
<dbReference type="Proteomes" id="UP000037179">
    <property type="component" value="Unassembled WGS sequence"/>
</dbReference>